<proteinExistence type="predicted"/>
<evidence type="ECO:0000313" key="1">
    <source>
        <dbReference type="EMBL" id="JAG16179.1"/>
    </source>
</evidence>
<reference evidence="1" key="2">
    <citation type="submission" date="2014-07" db="EMBL/GenBank/DDBJ databases">
        <authorList>
            <person name="Hull J."/>
        </authorList>
    </citation>
    <scope>NUCLEOTIDE SEQUENCE</scope>
</reference>
<gene>
    <name evidence="1" type="primary">rnpA_1</name>
    <name evidence="1" type="ORF">CM83_103691</name>
</gene>
<dbReference type="AlphaFoldDB" id="A0A0A9X884"/>
<protein>
    <submittedName>
        <fullName evidence="1">Ribonuclease P protein component</fullName>
    </submittedName>
</protein>
<dbReference type="EMBL" id="GBHO01027425">
    <property type="protein sequence ID" value="JAG16179.1"/>
    <property type="molecule type" value="Transcribed_RNA"/>
</dbReference>
<organism evidence="1">
    <name type="scientific">Lygus hesperus</name>
    <name type="common">Western plant bug</name>
    <dbReference type="NCBI Taxonomy" id="30085"/>
    <lineage>
        <taxon>Eukaryota</taxon>
        <taxon>Metazoa</taxon>
        <taxon>Ecdysozoa</taxon>
        <taxon>Arthropoda</taxon>
        <taxon>Hexapoda</taxon>
        <taxon>Insecta</taxon>
        <taxon>Pterygota</taxon>
        <taxon>Neoptera</taxon>
        <taxon>Paraneoptera</taxon>
        <taxon>Hemiptera</taxon>
        <taxon>Heteroptera</taxon>
        <taxon>Panheteroptera</taxon>
        <taxon>Cimicomorpha</taxon>
        <taxon>Miridae</taxon>
        <taxon>Mirini</taxon>
        <taxon>Lygus</taxon>
    </lineage>
</organism>
<sequence length="165" mass="19634">FSLEFYQQVNELYRIPKNTDWELYREILKHELEGLDREIRTPEELDSIATQVQAAIIKAYEESCALITKKSNRNAPWWSRKLGRLRTLARRYFNRAKRTGEWDLYKRYHTRYTVALRRAKRSSWRCFCEGLEEVSAVAKLQKVLSKDRPNQIGLLQKADGSYTND</sequence>
<feature type="non-terminal residue" evidence="1">
    <location>
        <position position="1"/>
    </location>
</feature>
<accession>A0A0A9X884</accession>
<name>A0A0A9X884_LYGHE</name>
<feature type="non-terminal residue" evidence="1">
    <location>
        <position position="165"/>
    </location>
</feature>
<reference evidence="1" key="1">
    <citation type="journal article" date="2014" name="PLoS ONE">
        <title>Transcriptome-Based Identification of ABC Transporters in the Western Tarnished Plant Bug Lygus hesperus.</title>
        <authorList>
            <person name="Hull J.J."/>
            <person name="Chaney K."/>
            <person name="Geib S.M."/>
            <person name="Fabrick J.A."/>
            <person name="Brent C.S."/>
            <person name="Walsh D."/>
            <person name="Lavine L.C."/>
        </authorList>
    </citation>
    <scope>NUCLEOTIDE SEQUENCE</scope>
</reference>